<organism evidence="2 3">
    <name type="scientific">Asparagus officinalis</name>
    <name type="common">Garden asparagus</name>
    <dbReference type="NCBI Taxonomy" id="4686"/>
    <lineage>
        <taxon>Eukaryota</taxon>
        <taxon>Viridiplantae</taxon>
        <taxon>Streptophyta</taxon>
        <taxon>Embryophyta</taxon>
        <taxon>Tracheophyta</taxon>
        <taxon>Spermatophyta</taxon>
        <taxon>Magnoliopsida</taxon>
        <taxon>Liliopsida</taxon>
        <taxon>Asparagales</taxon>
        <taxon>Asparagaceae</taxon>
        <taxon>Asparagoideae</taxon>
        <taxon>Asparagus</taxon>
    </lineage>
</organism>
<protein>
    <submittedName>
        <fullName evidence="2">Uncharacterized protein</fullName>
    </submittedName>
</protein>
<evidence type="ECO:0000313" key="3">
    <source>
        <dbReference type="Proteomes" id="UP000243459"/>
    </source>
</evidence>
<gene>
    <name evidence="2" type="ORF">A4U43_C03F11590</name>
</gene>
<proteinExistence type="predicted"/>
<dbReference type="AlphaFoldDB" id="A0A5P1F9T9"/>
<reference evidence="3" key="1">
    <citation type="journal article" date="2017" name="Nat. Commun.">
        <title>The asparagus genome sheds light on the origin and evolution of a young Y chromosome.</title>
        <authorList>
            <person name="Harkess A."/>
            <person name="Zhou J."/>
            <person name="Xu C."/>
            <person name="Bowers J.E."/>
            <person name="Van der Hulst R."/>
            <person name="Ayyampalayam S."/>
            <person name="Mercati F."/>
            <person name="Riccardi P."/>
            <person name="McKain M.R."/>
            <person name="Kakrana A."/>
            <person name="Tang H."/>
            <person name="Ray J."/>
            <person name="Groenendijk J."/>
            <person name="Arikit S."/>
            <person name="Mathioni S.M."/>
            <person name="Nakano M."/>
            <person name="Shan H."/>
            <person name="Telgmann-Rauber A."/>
            <person name="Kanno A."/>
            <person name="Yue Z."/>
            <person name="Chen H."/>
            <person name="Li W."/>
            <person name="Chen Y."/>
            <person name="Xu X."/>
            <person name="Zhang Y."/>
            <person name="Luo S."/>
            <person name="Chen H."/>
            <person name="Gao J."/>
            <person name="Mao Z."/>
            <person name="Pires J.C."/>
            <person name="Luo M."/>
            <person name="Kudrna D."/>
            <person name="Wing R.A."/>
            <person name="Meyers B.C."/>
            <person name="Yi K."/>
            <person name="Kong H."/>
            <person name="Lavrijsen P."/>
            <person name="Sunseri F."/>
            <person name="Falavigna A."/>
            <person name="Ye Y."/>
            <person name="Leebens-Mack J.H."/>
            <person name="Chen G."/>
        </authorList>
    </citation>
    <scope>NUCLEOTIDE SEQUENCE [LARGE SCALE GENOMIC DNA]</scope>
    <source>
        <strain evidence="3">cv. DH0086</strain>
    </source>
</reference>
<sequence>MMPDFLGFNSASDPMMPGFFNLPMHPPMQPPAFDTNLMIGQQPRLAVTSHQQMNITVFASSTAAAAGSNVSSAGAGNNGEGYWKQFNNEGEDDSSQPPTP</sequence>
<dbReference type="Gramene" id="ONK74932">
    <property type="protein sequence ID" value="ONK74932"/>
    <property type="gene ID" value="A4U43_C03F11590"/>
</dbReference>
<keyword evidence="3" id="KW-1185">Reference proteome</keyword>
<accession>A0A5P1F9T9</accession>
<evidence type="ECO:0000313" key="2">
    <source>
        <dbReference type="EMBL" id="ONK74932.1"/>
    </source>
</evidence>
<evidence type="ECO:0000256" key="1">
    <source>
        <dbReference type="SAM" id="MobiDB-lite"/>
    </source>
</evidence>
<feature type="region of interest" description="Disordered" evidence="1">
    <location>
        <begin position="67"/>
        <end position="100"/>
    </location>
</feature>
<dbReference type="EMBL" id="CM007383">
    <property type="protein sequence ID" value="ONK74932.1"/>
    <property type="molecule type" value="Genomic_DNA"/>
</dbReference>
<name>A0A5P1F9T9_ASPOF</name>
<dbReference type="Proteomes" id="UP000243459">
    <property type="component" value="Chromosome 3"/>
</dbReference>